<keyword evidence="9" id="KW-1000">Mitochondrion outer membrane</keyword>
<dbReference type="PANTHER" id="PTHR46028:SF2">
    <property type="entry name" value="KYNURENINE 3-MONOOXYGENASE"/>
    <property type="match status" value="1"/>
</dbReference>
<keyword evidence="9 11" id="KW-0472">Membrane</keyword>
<gene>
    <name evidence="9" type="primary">BNA4</name>
    <name evidence="13" type="ORF">FA09DRAFT_330518</name>
</gene>
<comment type="subcellular location">
    <subcellularLocation>
        <location evidence="9">Mitochondrion outer membrane</location>
    </subcellularLocation>
</comment>
<keyword evidence="5 9" id="KW-0521">NADP</keyword>
<evidence type="ECO:0000256" key="2">
    <source>
        <dbReference type="ARBA" id="ARBA00022630"/>
    </source>
</evidence>
<keyword evidence="9" id="KW-0496">Mitochondrion</keyword>
<keyword evidence="14" id="KW-1185">Reference proteome</keyword>
<evidence type="ECO:0000256" key="4">
    <source>
        <dbReference type="ARBA" id="ARBA00022827"/>
    </source>
</evidence>
<reference evidence="13 14" key="1">
    <citation type="journal article" date="2018" name="Mol. Biol. Evol.">
        <title>Broad Genomic Sampling Reveals a Smut Pathogenic Ancestry of the Fungal Clade Ustilaginomycotina.</title>
        <authorList>
            <person name="Kijpornyongpan T."/>
            <person name="Mondo S.J."/>
            <person name="Barry K."/>
            <person name="Sandor L."/>
            <person name="Lee J."/>
            <person name="Lipzen A."/>
            <person name="Pangilinan J."/>
            <person name="LaButti K."/>
            <person name="Hainaut M."/>
            <person name="Henrissat B."/>
            <person name="Grigoriev I.V."/>
            <person name="Spatafora J.W."/>
            <person name="Aime M.C."/>
        </authorList>
    </citation>
    <scope>NUCLEOTIDE SEQUENCE [LARGE SCALE GENOMIC DNA]</scope>
    <source>
        <strain evidence="13 14">MCA 4186</strain>
    </source>
</reference>
<keyword evidence="7 9" id="KW-0503">Monooxygenase</keyword>
<comment type="pathway">
    <text evidence="9">Cofactor biosynthesis; NAD(+) biosynthesis; quinolinate from L-kynurenine: step 1/3.</text>
</comment>
<evidence type="ECO:0000256" key="7">
    <source>
        <dbReference type="ARBA" id="ARBA00023033"/>
    </source>
</evidence>
<keyword evidence="2 9" id="KW-0285">Flavoprotein</keyword>
<dbReference type="Gene3D" id="3.50.50.60">
    <property type="entry name" value="FAD/NAD(P)-binding domain"/>
    <property type="match status" value="1"/>
</dbReference>
<keyword evidence="11" id="KW-0812">Transmembrane</keyword>
<dbReference type="GO" id="GO:0071949">
    <property type="term" value="F:FAD binding"/>
    <property type="evidence" value="ECO:0007669"/>
    <property type="project" value="InterPro"/>
</dbReference>
<protein>
    <recommendedName>
        <fullName evidence="9">Kynurenine 3-monooxygenase</fullName>
        <ecNumber evidence="9">1.14.13.9</ecNumber>
    </recommendedName>
    <alternativeName>
        <fullName evidence="9">Biosynthesis of nicotinic acid protein 4</fullName>
    </alternativeName>
    <alternativeName>
        <fullName evidence="9">Kynurenine 3-hydroxylase</fullName>
    </alternativeName>
</protein>
<evidence type="ECO:0000313" key="14">
    <source>
        <dbReference type="Proteomes" id="UP000245946"/>
    </source>
</evidence>
<name>A0A316Z6D7_9BASI</name>
<feature type="transmembrane region" description="Helical" evidence="11">
    <location>
        <begin position="474"/>
        <end position="492"/>
    </location>
</feature>
<evidence type="ECO:0000256" key="6">
    <source>
        <dbReference type="ARBA" id="ARBA00023002"/>
    </source>
</evidence>
<evidence type="ECO:0000259" key="12">
    <source>
        <dbReference type="Pfam" id="PF01494"/>
    </source>
</evidence>
<dbReference type="PANTHER" id="PTHR46028">
    <property type="entry name" value="KYNURENINE 3-MONOOXYGENASE"/>
    <property type="match status" value="1"/>
</dbReference>
<evidence type="ECO:0000256" key="1">
    <source>
        <dbReference type="ARBA" id="ARBA00001974"/>
    </source>
</evidence>
<comment type="similarity">
    <text evidence="9">Belongs to the aromatic-ring hydroxylase family. KMO subfamily.</text>
</comment>
<dbReference type="GO" id="GO:0034354">
    <property type="term" value="P:'de novo' NAD+ biosynthetic process from L-tryptophan"/>
    <property type="evidence" value="ECO:0007669"/>
    <property type="project" value="UniProtKB-UniRule"/>
</dbReference>
<dbReference type="GO" id="GO:0070189">
    <property type="term" value="P:kynurenine metabolic process"/>
    <property type="evidence" value="ECO:0007669"/>
    <property type="project" value="TreeGrafter"/>
</dbReference>
<dbReference type="GO" id="GO:0005741">
    <property type="term" value="C:mitochondrial outer membrane"/>
    <property type="evidence" value="ECO:0007669"/>
    <property type="project" value="UniProtKB-SubCell"/>
</dbReference>
<comment type="function">
    <text evidence="9">Catalyzes the hydroxylation of L-kynurenine (L-Kyn) to form 3-hydroxy-L-kynurenine (L-3OHKyn). Required for synthesis of quinolinic acid.</text>
</comment>
<dbReference type="PRINTS" id="PR00420">
    <property type="entry name" value="RNGMNOXGNASE"/>
</dbReference>
<dbReference type="AlphaFoldDB" id="A0A316Z6D7"/>
<dbReference type="STRING" id="58919.A0A316Z6D7"/>
<keyword evidence="4 9" id="KW-0274">FAD</keyword>
<dbReference type="GO" id="GO:0043420">
    <property type="term" value="P:anthranilate metabolic process"/>
    <property type="evidence" value="ECO:0007669"/>
    <property type="project" value="UniProtKB-UniRule"/>
</dbReference>
<dbReference type="InterPro" id="IPR002938">
    <property type="entry name" value="FAD-bd"/>
</dbReference>
<accession>A0A316Z6D7</accession>
<dbReference type="EMBL" id="KZ819295">
    <property type="protein sequence ID" value="PWN97350.1"/>
    <property type="molecule type" value="Genomic_DNA"/>
</dbReference>
<dbReference type="GO" id="GO:0019805">
    <property type="term" value="P:quinolinate biosynthetic process"/>
    <property type="evidence" value="ECO:0007669"/>
    <property type="project" value="UniProtKB-UniRule"/>
</dbReference>
<dbReference type="EC" id="1.14.13.9" evidence="9"/>
<keyword evidence="3 9" id="KW-0662">Pyridine nucleotide biosynthesis</keyword>
<evidence type="ECO:0000256" key="3">
    <source>
        <dbReference type="ARBA" id="ARBA00022642"/>
    </source>
</evidence>
<evidence type="ECO:0000256" key="9">
    <source>
        <dbReference type="HAMAP-Rule" id="MF_03018"/>
    </source>
</evidence>
<comment type="cofactor">
    <cofactor evidence="1 9">
        <name>FAD</name>
        <dbReference type="ChEBI" id="CHEBI:57692"/>
    </cofactor>
</comment>
<feature type="compositionally biased region" description="Low complexity" evidence="10">
    <location>
        <begin position="380"/>
        <end position="397"/>
    </location>
</feature>
<comment type="catalytic activity">
    <reaction evidence="8 9">
        <text>L-kynurenine + NADPH + O2 + H(+) = 3-hydroxy-L-kynurenine + NADP(+) + H2O</text>
        <dbReference type="Rhea" id="RHEA:20545"/>
        <dbReference type="ChEBI" id="CHEBI:15377"/>
        <dbReference type="ChEBI" id="CHEBI:15378"/>
        <dbReference type="ChEBI" id="CHEBI:15379"/>
        <dbReference type="ChEBI" id="CHEBI:57783"/>
        <dbReference type="ChEBI" id="CHEBI:57959"/>
        <dbReference type="ChEBI" id="CHEBI:58125"/>
        <dbReference type="ChEBI" id="CHEBI:58349"/>
        <dbReference type="EC" id="1.14.13.9"/>
    </reaction>
</comment>
<evidence type="ECO:0000256" key="5">
    <source>
        <dbReference type="ARBA" id="ARBA00022857"/>
    </source>
</evidence>
<dbReference type="InterPro" id="IPR036188">
    <property type="entry name" value="FAD/NAD-bd_sf"/>
</dbReference>
<dbReference type="HAMAP" id="MF_01971">
    <property type="entry name" value="Kynurenine_monooxygenase"/>
    <property type="match status" value="1"/>
</dbReference>
<feature type="transmembrane region" description="Helical" evidence="11">
    <location>
        <begin position="504"/>
        <end position="525"/>
    </location>
</feature>
<dbReference type="GO" id="GO:0006569">
    <property type="term" value="P:L-tryptophan catabolic process"/>
    <property type="evidence" value="ECO:0007669"/>
    <property type="project" value="UniProtKB-UniRule"/>
</dbReference>
<proteinExistence type="inferred from homology"/>
<organism evidence="13 14">
    <name type="scientific">Tilletiopsis washingtonensis</name>
    <dbReference type="NCBI Taxonomy" id="58919"/>
    <lineage>
        <taxon>Eukaryota</taxon>
        <taxon>Fungi</taxon>
        <taxon>Dikarya</taxon>
        <taxon>Basidiomycota</taxon>
        <taxon>Ustilaginomycotina</taxon>
        <taxon>Exobasidiomycetes</taxon>
        <taxon>Entylomatales</taxon>
        <taxon>Entylomatales incertae sedis</taxon>
        <taxon>Tilletiopsis</taxon>
    </lineage>
</organism>
<keyword evidence="6 9" id="KW-0560">Oxidoreductase</keyword>
<dbReference type="GO" id="GO:0004502">
    <property type="term" value="F:kynurenine 3-monooxygenase activity"/>
    <property type="evidence" value="ECO:0007669"/>
    <property type="project" value="UniProtKB-UniRule"/>
</dbReference>
<sequence>MPSAAVVGGGPVGCLAALGLAHRGFAVTIYESRPAPISSSNGSAAGPSGSTARARSINLAISTRGISGLRAVAPALPGKMDLADMVLDGAVPMRARMIHTGHEQNSQAYSADGECINSVSRTHLNDLLLQQAESHPSVTVCYGHRLKRADFDKGEKARKGKAPADAEGECELMFGVDGQESPSVVSADLVLGCDGINSAVRDQLARTISFDFARSYIDSLYVELSMPAKLDAAGQPDFALDPHHLHIWPRHDYMLIALPNPDHTFTCTLFAPAGIFEEHLSGREKTLAFFEDKFPDALPLMGRDAVARDIAERRPSPLASVRCRPYHYKGRVLLLGDSSHAMLPFYGQGLNCGFEDVRVLLELIDRHAEEEEMPRPTAPAPTSRTHSRSDSGVSMSSRAPSPRALKPHAVSGAHPSTQALERALAEYSATRHDDLVAICDLAQNNYYEMCSRVVSRTYLLRKHFDTLLMRVLPAGWWSSLYAMVTFSNLGYAAVMRREERQRRIVSNVAIASGVGLAAAAGVGLARASRFWAQRA</sequence>
<feature type="region of interest" description="Disordered" evidence="10">
    <location>
        <begin position="368"/>
        <end position="413"/>
    </location>
</feature>
<evidence type="ECO:0000313" key="13">
    <source>
        <dbReference type="EMBL" id="PWN97350.1"/>
    </source>
</evidence>
<evidence type="ECO:0000256" key="10">
    <source>
        <dbReference type="SAM" id="MobiDB-lite"/>
    </source>
</evidence>
<evidence type="ECO:0000256" key="8">
    <source>
        <dbReference type="ARBA" id="ARBA00047818"/>
    </source>
</evidence>
<evidence type="ECO:0000256" key="11">
    <source>
        <dbReference type="SAM" id="Phobius"/>
    </source>
</evidence>
<dbReference type="SUPFAM" id="SSF51905">
    <property type="entry name" value="FAD/NAD(P)-binding domain"/>
    <property type="match status" value="1"/>
</dbReference>
<dbReference type="UniPathway" id="UPA00253">
    <property type="reaction ID" value="UER00328"/>
</dbReference>
<dbReference type="OrthoDB" id="10053569at2759"/>
<dbReference type="InterPro" id="IPR027545">
    <property type="entry name" value="Kynurenine_monooxygenase"/>
</dbReference>
<feature type="domain" description="FAD-binding" evidence="12">
    <location>
        <begin position="4"/>
        <end position="361"/>
    </location>
</feature>
<keyword evidence="11" id="KW-1133">Transmembrane helix</keyword>
<dbReference type="Pfam" id="PF01494">
    <property type="entry name" value="FAD_binding_3"/>
    <property type="match status" value="1"/>
</dbReference>
<dbReference type="Proteomes" id="UP000245946">
    <property type="component" value="Unassembled WGS sequence"/>
</dbReference>